<evidence type="ECO:0000256" key="2">
    <source>
        <dbReference type="SAM" id="Phobius"/>
    </source>
</evidence>
<keyword evidence="2" id="KW-1133">Transmembrane helix</keyword>
<feature type="transmembrane region" description="Helical" evidence="2">
    <location>
        <begin position="49"/>
        <end position="76"/>
    </location>
</feature>
<keyword evidence="2" id="KW-0472">Membrane</keyword>
<proteinExistence type="predicted"/>
<sequence>MSNFPKLNDLASVRYRHVILTIVFIIMVFIMLHNNYFNNFIINTILGRTIMLFCLIFLTYYNIGLGLAATLIVVALHSASIMEGMDNMTESPKVVGIDKEAVIPTPDTIGTPAPTTTPSTATTNSKDKTKTTTPSEIPASPPSNDQSSSSNVKEGFEGYSNKVRNTGVDRISAEKYIRSKPSKSLFIPYNHHKSDPSPNWPDKDGYTTLYAPIVVNQQYV</sequence>
<dbReference type="EMBL" id="MN740028">
    <property type="protein sequence ID" value="QHT84870.1"/>
    <property type="molecule type" value="Genomic_DNA"/>
</dbReference>
<name>A0A6C0HWT5_9ZZZZ</name>
<feature type="compositionally biased region" description="Low complexity" evidence="1">
    <location>
        <begin position="142"/>
        <end position="151"/>
    </location>
</feature>
<feature type="transmembrane region" description="Helical" evidence="2">
    <location>
        <begin position="15"/>
        <end position="37"/>
    </location>
</feature>
<evidence type="ECO:0000256" key="1">
    <source>
        <dbReference type="SAM" id="MobiDB-lite"/>
    </source>
</evidence>
<feature type="region of interest" description="Disordered" evidence="1">
    <location>
        <begin position="103"/>
        <end position="158"/>
    </location>
</feature>
<keyword evidence="2" id="KW-0812">Transmembrane</keyword>
<organism evidence="3">
    <name type="scientific">viral metagenome</name>
    <dbReference type="NCBI Taxonomy" id="1070528"/>
    <lineage>
        <taxon>unclassified sequences</taxon>
        <taxon>metagenomes</taxon>
        <taxon>organismal metagenomes</taxon>
    </lineage>
</organism>
<protein>
    <submittedName>
        <fullName evidence="3">Uncharacterized protein</fullName>
    </submittedName>
</protein>
<reference evidence="3" key="1">
    <citation type="journal article" date="2020" name="Nature">
        <title>Giant virus diversity and host interactions through global metagenomics.</title>
        <authorList>
            <person name="Schulz F."/>
            <person name="Roux S."/>
            <person name="Paez-Espino D."/>
            <person name="Jungbluth S."/>
            <person name="Walsh D.A."/>
            <person name="Denef V.J."/>
            <person name="McMahon K.D."/>
            <person name="Konstantinidis K.T."/>
            <person name="Eloe-Fadrosh E.A."/>
            <person name="Kyrpides N.C."/>
            <person name="Woyke T."/>
        </authorList>
    </citation>
    <scope>NUCLEOTIDE SEQUENCE</scope>
    <source>
        <strain evidence="3">GVMAG-M-3300023184-178</strain>
    </source>
</reference>
<dbReference type="AlphaFoldDB" id="A0A6C0HWT5"/>
<evidence type="ECO:0000313" key="3">
    <source>
        <dbReference type="EMBL" id="QHT84870.1"/>
    </source>
</evidence>
<accession>A0A6C0HWT5</accession>
<feature type="compositionally biased region" description="Low complexity" evidence="1">
    <location>
        <begin position="104"/>
        <end position="124"/>
    </location>
</feature>